<name>A0A918S3E5_9GAMM</name>
<comment type="caution">
    <text evidence="9">The sequence shown here is derived from an EMBL/GenBank/DDBJ whole genome shotgun (WGS) entry which is preliminary data.</text>
</comment>
<protein>
    <recommendedName>
        <fullName evidence="11">Selenoprotein O</fullName>
    </recommendedName>
</protein>
<evidence type="ECO:0000256" key="6">
    <source>
        <dbReference type="ARBA" id="ARBA00022741"/>
    </source>
</evidence>
<dbReference type="EMBL" id="BMXA01000007">
    <property type="protein sequence ID" value="GHA18818.1"/>
    <property type="molecule type" value="Genomic_DNA"/>
</dbReference>
<keyword evidence="4" id="KW-0548">Nucleotidyltransferase</keyword>
<keyword evidence="3" id="KW-0808">Transferase</keyword>
<dbReference type="Proteomes" id="UP000614811">
    <property type="component" value="Unassembled WGS sequence"/>
</dbReference>
<evidence type="ECO:0000256" key="8">
    <source>
        <dbReference type="ARBA" id="ARBA00022842"/>
    </source>
</evidence>
<proteinExistence type="inferred from homology"/>
<dbReference type="GO" id="GO:0046872">
    <property type="term" value="F:metal ion binding"/>
    <property type="evidence" value="ECO:0007669"/>
    <property type="project" value="UniProtKB-KW"/>
</dbReference>
<dbReference type="GO" id="GO:0070733">
    <property type="term" value="F:AMPylase activity"/>
    <property type="evidence" value="ECO:0007669"/>
    <property type="project" value="TreeGrafter"/>
</dbReference>
<evidence type="ECO:0000256" key="5">
    <source>
        <dbReference type="ARBA" id="ARBA00022723"/>
    </source>
</evidence>
<evidence type="ECO:0000256" key="7">
    <source>
        <dbReference type="ARBA" id="ARBA00022840"/>
    </source>
</evidence>
<keyword evidence="10" id="KW-1185">Reference proteome</keyword>
<dbReference type="InterPro" id="IPR003846">
    <property type="entry name" value="SelO"/>
</dbReference>
<comment type="cofactor">
    <cofactor evidence="1">
        <name>Mg(2+)</name>
        <dbReference type="ChEBI" id="CHEBI:18420"/>
    </cofactor>
</comment>
<evidence type="ECO:0000313" key="10">
    <source>
        <dbReference type="Proteomes" id="UP000614811"/>
    </source>
</evidence>
<evidence type="ECO:0000256" key="3">
    <source>
        <dbReference type="ARBA" id="ARBA00022679"/>
    </source>
</evidence>
<evidence type="ECO:0000313" key="9">
    <source>
        <dbReference type="EMBL" id="GHA18818.1"/>
    </source>
</evidence>
<evidence type="ECO:0000256" key="1">
    <source>
        <dbReference type="ARBA" id="ARBA00001946"/>
    </source>
</evidence>
<dbReference type="RefSeq" id="WP_189402580.1">
    <property type="nucleotide sequence ID" value="NZ_BMXA01000007.1"/>
</dbReference>
<keyword evidence="6" id="KW-0547">Nucleotide-binding</keyword>
<dbReference type="PANTHER" id="PTHR32057">
    <property type="entry name" value="PROTEIN ADENYLYLTRANSFERASE SELO, MITOCHONDRIAL"/>
    <property type="match status" value="1"/>
</dbReference>
<sequence length="340" mass="37626">MLRLQTPFADTDHELSQPCAPTPLLDPQWVRQNTTLVHALKLEHDVHFNDNLLALFSGNPTSIPSSPVAMAYAGHQFGRFNPFLGDGRSVVLGSVSTAKGIWDIALKGSGVTPFTFQGNGRATLSECLHEYELSEQLEQLGIATTRCLAVIKGSEQLLTGGRTESAAIVVRMAPTFVRFGSFEACYFRNNDAAFRKLADHVFERCFPDLLRDPDEHTTRYGALFDAMVKHTARLIADWHHAGFVHGMMNTDNQSVAGLTLDLGSAQLLTKPDPMFIASQVDTKGRYAFGEQAAVGLWNCNVLARTFSDLVPKADLIKSLRHFESIYLETLTEWSRETPII</sequence>
<evidence type="ECO:0000256" key="4">
    <source>
        <dbReference type="ARBA" id="ARBA00022695"/>
    </source>
</evidence>
<dbReference type="GO" id="GO:0005524">
    <property type="term" value="F:ATP binding"/>
    <property type="evidence" value="ECO:0007669"/>
    <property type="project" value="UniProtKB-KW"/>
</dbReference>
<evidence type="ECO:0000256" key="2">
    <source>
        <dbReference type="ARBA" id="ARBA00009747"/>
    </source>
</evidence>
<evidence type="ECO:0008006" key="11">
    <source>
        <dbReference type="Google" id="ProtNLM"/>
    </source>
</evidence>
<comment type="similarity">
    <text evidence="2">Belongs to the SELO family.</text>
</comment>
<gene>
    <name evidence="9" type="ORF">GCM10008090_30550</name>
</gene>
<organism evidence="9 10">
    <name type="scientific">Arenicella chitinivorans</name>
    <dbReference type="NCBI Taxonomy" id="1329800"/>
    <lineage>
        <taxon>Bacteria</taxon>
        <taxon>Pseudomonadati</taxon>
        <taxon>Pseudomonadota</taxon>
        <taxon>Gammaproteobacteria</taxon>
        <taxon>Arenicellales</taxon>
        <taxon>Arenicellaceae</taxon>
        <taxon>Arenicella</taxon>
    </lineage>
</organism>
<dbReference type="AlphaFoldDB" id="A0A918S3E5"/>
<dbReference type="PANTHER" id="PTHR32057:SF14">
    <property type="entry name" value="PROTEIN ADENYLYLTRANSFERASE SELO, MITOCHONDRIAL"/>
    <property type="match status" value="1"/>
</dbReference>
<dbReference type="Pfam" id="PF02696">
    <property type="entry name" value="SelO"/>
    <property type="match status" value="1"/>
</dbReference>
<keyword evidence="5" id="KW-0479">Metal-binding</keyword>
<reference evidence="9" key="1">
    <citation type="journal article" date="2014" name="Int. J. Syst. Evol. Microbiol.">
        <title>Complete genome sequence of Corynebacterium casei LMG S-19264T (=DSM 44701T), isolated from a smear-ripened cheese.</title>
        <authorList>
            <consortium name="US DOE Joint Genome Institute (JGI-PGF)"/>
            <person name="Walter F."/>
            <person name="Albersmeier A."/>
            <person name="Kalinowski J."/>
            <person name="Ruckert C."/>
        </authorList>
    </citation>
    <scope>NUCLEOTIDE SEQUENCE</scope>
    <source>
        <strain evidence="9">KCTC 12711</strain>
    </source>
</reference>
<keyword evidence="7" id="KW-0067">ATP-binding</keyword>
<accession>A0A918S3E5</accession>
<reference evidence="9" key="2">
    <citation type="submission" date="2020-09" db="EMBL/GenBank/DDBJ databases">
        <authorList>
            <person name="Sun Q."/>
            <person name="Kim S."/>
        </authorList>
    </citation>
    <scope>NUCLEOTIDE SEQUENCE</scope>
    <source>
        <strain evidence="9">KCTC 12711</strain>
    </source>
</reference>
<keyword evidence="8" id="KW-0460">Magnesium</keyword>